<reference evidence="2" key="1">
    <citation type="journal article" date="2022" name="Mol. Ecol. Resour.">
        <title>The genomes of chicory, endive, great burdock and yacon provide insights into Asteraceae palaeo-polyploidization history and plant inulin production.</title>
        <authorList>
            <person name="Fan W."/>
            <person name="Wang S."/>
            <person name="Wang H."/>
            <person name="Wang A."/>
            <person name="Jiang F."/>
            <person name="Liu H."/>
            <person name="Zhao H."/>
            <person name="Xu D."/>
            <person name="Zhang Y."/>
        </authorList>
    </citation>
    <scope>NUCLEOTIDE SEQUENCE [LARGE SCALE GENOMIC DNA]</scope>
    <source>
        <strain evidence="2">cv. Yunnan</strain>
    </source>
</reference>
<accession>A0ACB8XXC8</accession>
<dbReference type="Proteomes" id="UP001056120">
    <property type="component" value="Linkage Group LG29"/>
</dbReference>
<dbReference type="EMBL" id="CM042046">
    <property type="protein sequence ID" value="KAI3676118.1"/>
    <property type="molecule type" value="Genomic_DNA"/>
</dbReference>
<evidence type="ECO:0000313" key="2">
    <source>
        <dbReference type="Proteomes" id="UP001056120"/>
    </source>
</evidence>
<sequence>MRTPQICQWNFKLHHLQDILRLMQKIRSISRMKLSQQAQEKKQIPKDIWNQNDSYSLVLDEVSCFNVTVRLESSDVSSRHAKIRRRFFTLPAWLNCDSSRHAKKSVCLEMAEEANNEPLDPRIQEMIKEEVAKAFEQDGRNERGY</sequence>
<gene>
    <name evidence="1" type="ORF">L1987_85717</name>
</gene>
<keyword evidence="2" id="KW-1185">Reference proteome</keyword>
<comment type="caution">
    <text evidence="1">The sequence shown here is derived from an EMBL/GenBank/DDBJ whole genome shotgun (WGS) entry which is preliminary data.</text>
</comment>
<evidence type="ECO:0000313" key="1">
    <source>
        <dbReference type="EMBL" id="KAI3676118.1"/>
    </source>
</evidence>
<organism evidence="1 2">
    <name type="scientific">Smallanthus sonchifolius</name>
    <dbReference type="NCBI Taxonomy" id="185202"/>
    <lineage>
        <taxon>Eukaryota</taxon>
        <taxon>Viridiplantae</taxon>
        <taxon>Streptophyta</taxon>
        <taxon>Embryophyta</taxon>
        <taxon>Tracheophyta</taxon>
        <taxon>Spermatophyta</taxon>
        <taxon>Magnoliopsida</taxon>
        <taxon>eudicotyledons</taxon>
        <taxon>Gunneridae</taxon>
        <taxon>Pentapetalae</taxon>
        <taxon>asterids</taxon>
        <taxon>campanulids</taxon>
        <taxon>Asterales</taxon>
        <taxon>Asteraceae</taxon>
        <taxon>Asteroideae</taxon>
        <taxon>Heliantheae alliance</taxon>
        <taxon>Millerieae</taxon>
        <taxon>Smallanthus</taxon>
    </lineage>
</organism>
<protein>
    <submittedName>
        <fullName evidence="1">Uncharacterized protein</fullName>
    </submittedName>
</protein>
<proteinExistence type="predicted"/>
<reference evidence="1 2" key="2">
    <citation type="journal article" date="2022" name="Mol. Ecol. Resour.">
        <title>The genomes of chicory, endive, great burdock and yacon provide insights into Asteraceae paleo-polyploidization history and plant inulin production.</title>
        <authorList>
            <person name="Fan W."/>
            <person name="Wang S."/>
            <person name="Wang H."/>
            <person name="Wang A."/>
            <person name="Jiang F."/>
            <person name="Liu H."/>
            <person name="Zhao H."/>
            <person name="Xu D."/>
            <person name="Zhang Y."/>
        </authorList>
    </citation>
    <scope>NUCLEOTIDE SEQUENCE [LARGE SCALE GENOMIC DNA]</scope>
    <source>
        <strain evidence="2">cv. Yunnan</strain>
        <tissue evidence="1">Leaves</tissue>
    </source>
</reference>
<name>A0ACB8XXC8_9ASTR</name>